<feature type="domain" description="Cupin type-2" evidence="1">
    <location>
        <begin position="46"/>
        <end position="114"/>
    </location>
</feature>
<organism evidence="2">
    <name type="scientific">Halomonas sp. RT37</name>
    <dbReference type="NCBI Taxonomy" id="2950872"/>
    <lineage>
        <taxon>Bacteria</taxon>
        <taxon>Pseudomonadati</taxon>
        <taxon>Pseudomonadota</taxon>
        <taxon>Gammaproteobacteria</taxon>
        <taxon>Oceanospirillales</taxon>
        <taxon>Halomonadaceae</taxon>
        <taxon>Halomonas</taxon>
    </lineage>
</organism>
<dbReference type="Gene3D" id="2.60.120.10">
    <property type="entry name" value="Jelly Rolls"/>
    <property type="match status" value="1"/>
</dbReference>
<dbReference type="InterPro" id="IPR014710">
    <property type="entry name" value="RmlC-like_jellyroll"/>
</dbReference>
<dbReference type="RefSeq" id="WP_052704216.1">
    <property type="nucleotide sequence ID" value="NZ_CP098827.1"/>
</dbReference>
<dbReference type="EMBL" id="CP098827">
    <property type="protein sequence ID" value="XBO70500.1"/>
    <property type="molecule type" value="Genomic_DNA"/>
</dbReference>
<evidence type="ECO:0000259" key="1">
    <source>
        <dbReference type="Pfam" id="PF07883"/>
    </source>
</evidence>
<proteinExistence type="predicted"/>
<name>A0AAU7KG74_9GAMM</name>
<reference evidence="2" key="1">
    <citation type="submission" date="2022-06" db="EMBL/GenBank/DDBJ databases">
        <title>A novel DMS-producing enzyme.</title>
        <authorList>
            <person name="Zhang Y."/>
        </authorList>
    </citation>
    <scope>NUCLEOTIDE SEQUENCE</scope>
    <source>
        <strain evidence="2">RT37</strain>
    </source>
</reference>
<dbReference type="InterPro" id="IPR011051">
    <property type="entry name" value="RmlC_Cupin_sf"/>
</dbReference>
<accession>A0AAU7KG74</accession>
<dbReference type="InterPro" id="IPR013096">
    <property type="entry name" value="Cupin_2"/>
</dbReference>
<gene>
    <name evidence="2" type="ORF">NFG58_18100</name>
</gene>
<evidence type="ECO:0000313" key="2">
    <source>
        <dbReference type="EMBL" id="XBO70500.1"/>
    </source>
</evidence>
<sequence>MFEHQKNPPMEPVDEVDTTLAYIDLADVKLPAGAAPLEQRHLRFRRVDVAPGGIVPYHSHENRPAILFVFQGEIVEYNSKHEQPRVHKAPSIIAEFNEIWHWWKNETDGDVIIYAADLAETEKCAEGEC</sequence>
<dbReference type="Pfam" id="PF07883">
    <property type="entry name" value="Cupin_2"/>
    <property type="match status" value="1"/>
</dbReference>
<dbReference type="AlphaFoldDB" id="A0AAU7KG74"/>
<protein>
    <submittedName>
        <fullName evidence="2">Cupin domain-containing protein</fullName>
    </submittedName>
</protein>
<dbReference type="SUPFAM" id="SSF51182">
    <property type="entry name" value="RmlC-like cupins"/>
    <property type="match status" value="1"/>
</dbReference>